<feature type="compositionally biased region" description="Basic and acidic residues" evidence="1">
    <location>
        <begin position="645"/>
        <end position="662"/>
    </location>
</feature>
<feature type="region of interest" description="Disordered" evidence="1">
    <location>
        <begin position="437"/>
        <end position="506"/>
    </location>
</feature>
<feature type="compositionally biased region" description="Basic residues" evidence="1">
    <location>
        <begin position="452"/>
        <end position="462"/>
    </location>
</feature>
<feature type="compositionally biased region" description="Polar residues" evidence="1">
    <location>
        <begin position="848"/>
        <end position="857"/>
    </location>
</feature>
<evidence type="ECO:0000259" key="2">
    <source>
        <dbReference type="PROSITE" id="PS50021"/>
    </source>
</evidence>
<dbReference type="STRING" id="1754190.A0A1Y2AGL6"/>
<comment type="caution">
    <text evidence="3">The sequence shown here is derived from an EMBL/GenBank/DDBJ whole genome shotgun (WGS) entry which is preliminary data.</text>
</comment>
<proteinExistence type="predicted"/>
<keyword evidence="4" id="KW-1185">Reference proteome</keyword>
<feature type="region of interest" description="Disordered" evidence="1">
    <location>
        <begin position="135"/>
        <end position="160"/>
    </location>
</feature>
<dbReference type="EMBL" id="MCOG01000260">
    <property type="protein sequence ID" value="ORY21701.1"/>
    <property type="molecule type" value="Genomic_DNA"/>
</dbReference>
<dbReference type="Proteomes" id="UP000193920">
    <property type="component" value="Unassembled WGS sequence"/>
</dbReference>
<feature type="domain" description="Calponin-homology (CH)" evidence="2">
    <location>
        <begin position="1130"/>
        <end position="1242"/>
    </location>
</feature>
<evidence type="ECO:0000313" key="4">
    <source>
        <dbReference type="Proteomes" id="UP000193920"/>
    </source>
</evidence>
<feature type="compositionally biased region" description="Polar residues" evidence="1">
    <location>
        <begin position="495"/>
        <end position="504"/>
    </location>
</feature>
<feature type="region of interest" description="Disordered" evidence="1">
    <location>
        <begin position="806"/>
        <end position="861"/>
    </location>
</feature>
<name>A0A1Y2AGL6_9FUNG</name>
<feature type="compositionally biased region" description="Basic and acidic residues" evidence="1">
    <location>
        <begin position="367"/>
        <end position="384"/>
    </location>
</feature>
<feature type="compositionally biased region" description="Basic and acidic residues" evidence="1">
    <location>
        <begin position="463"/>
        <end position="494"/>
    </location>
</feature>
<dbReference type="OrthoDB" id="2161974at2759"/>
<gene>
    <name evidence="3" type="ORF">LY90DRAFT_707351</name>
</gene>
<feature type="compositionally biased region" description="Pro residues" evidence="1">
    <location>
        <begin position="969"/>
        <end position="978"/>
    </location>
</feature>
<feature type="compositionally biased region" description="Low complexity" evidence="1">
    <location>
        <begin position="631"/>
        <end position="642"/>
    </location>
</feature>
<feature type="compositionally biased region" description="Low complexity" evidence="1">
    <location>
        <begin position="141"/>
        <end position="155"/>
    </location>
</feature>
<organism evidence="3 4">
    <name type="scientific">Neocallimastix californiae</name>
    <dbReference type="NCBI Taxonomy" id="1754190"/>
    <lineage>
        <taxon>Eukaryota</taxon>
        <taxon>Fungi</taxon>
        <taxon>Fungi incertae sedis</taxon>
        <taxon>Chytridiomycota</taxon>
        <taxon>Chytridiomycota incertae sedis</taxon>
        <taxon>Neocallimastigomycetes</taxon>
        <taxon>Neocallimastigales</taxon>
        <taxon>Neocallimastigaceae</taxon>
        <taxon>Neocallimastix</taxon>
    </lineage>
</organism>
<feature type="region of interest" description="Disordered" evidence="1">
    <location>
        <begin position="952"/>
        <end position="979"/>
    </location>
</feature>
<dbReference type="Gene3D" id="1.10.418.10">
    <property type="entry name" value="Calponin-like domain"/>
    <property type="match status" value="1"/>
</dbReference>
<evidence type="ECO:0000313" key="3">
    <source>
        <dbReference type="EMBL" id="ORY21701.1"/>
    </source>
</evidence>
<feature type="compositionally biased region" description="Polar residues" evidence="1">
    <location>
        <begin position="357"/>
        <end position="366"/>
    </location>
</feature>
<dbReference type="AlphaFoldDB" id="A0A1Y2AGL6"/>
<feature type="region of interest" description="Disordered" evidence="1">
    <location>
        <begin position="618"/>
        <end position="671"/>
    </location>
</feature>
<feature type="compositionally biased region" description="Low complexity" evidence="1">
    <location>
        <begin position="823"/>
        <end position="836"/>
    </location>
</feature>
<reference evidence="3 4" key="1">
    <citation type="submission" date="2016-08" db="EMBL/GenBank/DDBJ databases">
        <title>A Parts List for Fungal Cellulosomes Revealed by Comparative Genomics.</title>
        <authorList>
            <consortium name="DOE Joint Genome Institute"/>
            <person name="Haitjema C.H."/>
            <person name="Gilmore S.P."/>
            <person name="Henske J.K."/>
            <person name="Solomon K.V."/>
            <person name="De Groot R."/>
            <person name="Kuo A."/>
            <person name="Mondo S.J."/>
            <person name="Salamov A.A."/>
            <person name="Labutti K."/>
            <person name="Zhao Z."/>
            <person name="Chiniquy J."/>
            <person name="Barry K."/>
            <person name="Brewer H.M."/>
            <person name="Purvine S.O."/>
            <person name="Wright A.T."/>
            <person name="Boxma B."/>
            <person name="Van Alen T."/>
            <person name="Hackstein J.H."/>
            <person name="Baker S.E."/>
            <person name="Grigoriev I.V."/>
            <person name="O'Malley M.A."/>
        </authorList>
    </citation>
    <scope>NUCLEOTIDE SEQUENCE [LARGE SCALE GENOMIC DNA]</scope>
    <source>
        <strain evidence="3 4">G1</strain>
    </source>
</reference>
<protein>
    <recommendedName>
        <fullName evidence="2">Calponin-homology (CH) domain-containing protein</fullName>
    </recommendedName>
</protein>
<dbReference type="InterPro" id="IPR001715">
    <property type="entry name" value="CH_dom"/>
</dbReference>
<dbReference type="PROSITE" id="PS50021">
    <property type="entry name" value="CH"/>
    <property type="match status" value="1"/>
</dbReference>
<feature type="compositionally biased region" description="Low complexity" evidence="1">
    <location>
        <begin position="957"/>
        <end position="968"/>
    </location>
</feature>
<feature type="region of interest" description="Disordered" evidence="1">
    <location>
        <begin position="357"/>
        <end position="384"/>
    </location>
</feature>
<dbReference type="InterPro" id="IPR036872">
    <property type="entry name" value="CH_dom_sf"/>
</dbReference>
<evidence type="ECO:0000256" key="1">
    <source>
        <dbReference type="SAM" id="MobiDB-lite"/>
    </source>
</evidence>
<accession>A0A1Y2AGL6</accession>
<sequence>MSNSESLNDLLYKECLELSNIISREIKDIINQVRNPNLYQINKNIRKIENVDSIRNDKDKNHKNSLATKEYKIFKKEQNISSDDVNKVIKKYNDSNQNNTDYDTKITNKRYGIYNADNKSKLDYTSSPCVNPILPYPTTDSNANNNNSKNSSISSDDGAINESNTEYHYIEDVDIAEKEIKNEPITDSDSLPPKLPDDYSSSLSSASTMSLTFSVSSSGSSYSSKYNNHRKRINKYSSSKKILSSPNSPETSFIIRTNSDYLLKNTENNMLGSINENEIKKEFSKSQSNNNLKKNFITISPIEKIDKNFKSRDINDQIINHAIEKLENSFHEINSNSNTENHRNNFINSSMVSKSINQRSLDSLESSNKHEIGTEKERNNMKENRIEYKTEKEIINKCITENTNKIEDKNVNENEYKDRTIENLLEYHKNKTVIKNRIKNNDYGSNDENKNKNKNKEKKKIKNKTEAKNEDKNENENMNKNKSANKDKNKKEFLSSDSDNQNGNLKLIKNKYNGDFTSKIINNNDDNNQKDANIADKIIVYGKQKLYKDYNNNINLIERENYINEGKNKCSSDNEKEINLKIDNKSDNNDNIKSKDMISTKIFDMDEKIPVEEIKLSENNKDNNYDQRSINSNSTNSSYSTYEIDDIKEIKDNNENNSKTRDPTNIPISYESKIPTTPLLRAIPSPSLIPKLSNSPSLYGNSSKTSISNFSLHSRRPSSSLSIHSNINSPSLLPVYVSTQKLNHKVSNSSDRTYNSSLSIDSSPKITANKKLHCVSVDSIPSPKIHPPSNNSKLCRLSVSSIPSPKITPSLSNSKLHRLSVDSIPSPKSTPSSNNSKLHRLSVESIPSPKTTTSSNKNKLHRMSVDSILTMSRYSPAKMVAKYPPPAPSSYVSCRHTRYQSMNENDLNSFNQNALFENNEKGNGCDSPQISNQKFSFSNSMIPLSPRILSKRHSRTLSNSSNSSIASLPLPPSSLPIEPPKKSNIIINHNRKNSTSSIPIPSPKLTCVSSNASSPSQFCSNNSVSSSPKLSYSLSKTRFYNNKNYSITDISDSNSRIKSYSFTNNTNNYKTNSVTYEDQFNASTLLQYKDEISKKNYHHAPSISSISSFGSKKNLDVDELLKKYEKKKIREKEKHYLEWIKECLEEYGEDDIYIDVENDHLSNILSDGIILAYLVEYLSNRSVGNIYLHPKIRQDKYYNLKKVFYLIKDELFVPAKATEYDIECGDLSAIFSLLGQLKDHYHRMDLKEPV</sequence>
<dbReference type="SUPFAM" id="SSF47576">
    <property type="entry name" value="Calponin-homology domain, CH-domain"/>
    <property type="match status" value="1"/>
</dbReference>